<accession>A0A8F9TWX4</accession>
<dbReference type="RefSeq" id="WP_220163079.1">
    <property type="nucleotide sequence ID" value="NZ_CP080507.1"/>
</dbReference>
<sequence length="719" mass="71866">MRSLPYIVASTLTLMSVAVLRATPAVSATTSGNWTSSGTWDNGVPTNTSNVVIQDFNIAFNVGSTTTVHDLSLLAISSGASLTDVATNRTLNLGGTLTLTGTSLSNAASLQVNTVNIQAGGNLTMNAFSSFTANGSVTVAAGATANLNNGATLARTFYNNGTTTQTGTVTLSGATTNNNNGAIYYVSGTSELNTGSLFNKSGALLTKIGGGTSDIKVGVTNQSGGTIRVDDGILQLNSNVSNSGAITVTNTQTGNQLNTLLATVTNKSGGAITVQSGANWTNDAEFVAQAGSTISNAGEIKFNSGNATFEGTTGISGGGVTSFQANSHVAFNGTNSIDNTVTFLGEVGGFNSSGGTVNVNGAATWDGSATNTSTDTTVNFNNNLAIKGHYDASNASNSNTYANATTTLDANKNVITNSTSGFTNTSTGTFNMAHDGSGITGPGTFTNDGQFNKTSAGTNTLDEVAFVNTGNVAVTSGVLQATNGATYAQSSGNTDIAAGATLGGATATFSGGSLSGNGTLTTDGGAFFNSGSTITPGTTGGADIGTLNFGSDVWVSSGANYAIQLLSTGGVAGTDNDTLNISGSLQLPSDGFNLTINSIGTGGLIDGFTDSGNYNWTIASAVGGIVGFVDGTYAIGGTSFNLGGFNLDLSGIGNIANYSGTWSLINDGTNLILNYASFAPVPEPSTYAMIGAGVCGLLLVLRHRQRARLAANSALLAAE</sequence>
<evidence type="ECO:0000313" key="3">
    <source>
        <dbReference type="Proteomes" id="UP000825051"/>
    </source>
</evidence>
<protein>
    <submittedName>
        <fullName evidence="2">PEP-CTERM sorting domain-containing protein</fullName>
    </submittedName>
</protein>
<evidence type="ECO:0000313" key="2">
    <source>
        <dbReference type="EMBL" id="QYM79339.1"/>
    </source>
</evidence>
<name>A0A8F9TWX4_9BACT</name>
<dbReference type="KEGG" id="ole:K0B96_01595"/>
<dbReference type="AlphaFoldDB" id="A0A8F9TWX4"/>
<dbReference type="NCBIfam" id="TIGR02595">
    <property type="entry name" value="PEP_CTERM"/>
    <property type="match status" value="1"/>
</dbReference>
<organism evidence="2 3">
    <name type="scientific">Horticoccus luteus</name>
    <dbReference type="NCBI Taxonomy" id="2862869"/>
    <lineage>
        <taxon>Bacteria</taxon>
        <taxon>Pseudomonadati</taxon>
        <taxon>Verrucomicrobiota</taxon>
        <taxon>Opitutia</taxon>
        <taxon>Opitutales</taxon>
        <taxon>Opitutaceae</taxon>
        <taxon>Horticoccus</taxon>
    </lineage>
</organism>
<gene>
    <name evidence="2" type="ORF">K0B96_01595</name>
</gene>
<reference evidence="2" key="1">
    <citation type="submission" date="2021-08" db="EMBL/GenBank/DDBJ databases">
        <title>Genome of a novel bacterium of the phylum Verrucomicrobia, Oleiharenicola sp. KSB-15.</title>
        <authorList>
            <person name="Chung J.-H."/>
            <person name="Ahn J.-H."/>
            <person name="Yoon Y."/>
            <person name="Kim D.-Y."/>
            <person name="An S.-H."/>
            <person name="Park I."/>
            <person name="Yeon J."/>
        </authorList>
    </citation>
    <scope>NUCLEOTIDE SEQUENCE</scope>
    <source>
        <strain evidence="2">KSB-15</strain>
    </source>
</reference>
<proteinExistence type="predicted"/>
<keyword evidence="3" id="KW-1185">Reference proteome</keyword>
<dbReference type="EMBL" id="CP080507">
    <property type="protein sequence ID" value="QYM79339.1"/>
    <property type="molecule type" value="Genomic_DNA"/>
</dbReference>
<evidence type="ECO:0000256" key="1">
    <source>
        <dbReference type="SAM" id="SignalP"/>
    </source>
</evidence>
<feature type="signal peptide" evidence="1">
    <location>
        <begin position="1"/>
        <end position="21"/>
    </location>
</feature>
<dbReference type="Proteomes" id="UP000825051">
    <property type="component" value="Chromosome"/>
</dbReference>
<keyword evidence="1" id="KW-0732">Signal</keyword>
<feature type="chain" id="PRO_5034472731" evidence="1">
    <location>
        <begin position="22"/>
        <end position="719"/>
    </location>
</feature>
<dbReference type="InterPro" id="IPR013424">
    <property type="entry name" value="Ice-binding_C"/>
</dbReference>